<name>A0ABM9A4W8_9VIBR</name>
<dbReference type="PANTHER" id="PTHR30329:SF17">
    <property type="entry name" value="LIPOPROTEIN YFIB-RELATED"/>
    <property type="match status" value="1"/>
</dbReference>
<dbReference type="Pfam" id="PF18393">
    <property type="entry name" value="MotY_N"/>
    <property type="match status" value="1"/>
</dbReference>
<comment type="caution">
    <text evidence="3">The sequence shown here is derived from an EMBL/GenBank/DDBJ whole genome shotgun (WGS) entry which is preliminary data.</text>
</comment>
<evidence type="ECO:0000313" key="4">
    <source>
        <dbReference type="Proteomes" id="UP000838748"/>
    </source>
</evidence>
<keyword evidence="4" id="KW-1185">Reference proteome</keyword>
<dbReference type="PRINTS" id="PR01023">
    <property type="entry name" value="NAFLGMOTY"/>
</dbReference>
<dbReference type="Gene3D" id="2.60.40.2540">
    <property type="match status" value="1"/>
</dbReference>
<dbReference type="Proteomes" id="UP000838748">
    <property type="component" value="Unassembled WGS sequence"/>
</dbReference>
<keyword evidence="1" id="KW-0472">Membrane</keyword>
<dbReference type="Pfam" id="PF00691">
    <property type="entry name" value="OmpA"/>
    <property type="match status" value="1"/>
</dbReference>
<dbReference type="InterPro" id="IPR036737">
    <property type="entry name" value="OmpA-like_sf"/>
</dbReference>
<reference evidence="3" key="1">
    <citation type="submission" date="2021-11" db="EMBL/GenBank/DDBJ databases">
        <authorList>
            <person name="Rodrigo-Torres L."/>
            <person name="Arahal R. D."/>
            <person name="Lucena T."/>
        </authorList>
    </citation>
    <scope>NUCLEOTIDE SEQUENCE</scope>
    <source>
        <strain evidence="3">CECT 7928</strain>
    </source>
</reference>
<gene>
    <name evidence="3" type="ORF">VMF7928_02610</name>
</gene>
<protein>
    <recommendedName>
        <fullName evidence="2">OmpA-like domain-containing protein</fullName>
    </recommendedName>
</protein>
<dbReference type="SUPFAM" id="SSF103088">
    <property type="entry name" value="OmpA-like"/>
    <property type="match status" value="1"/>
</dbReference>
<feature type="domain" description="OmpA-like" evidence="2">
    <location>
        <begin position="143"/>
        <end position="256"/>
    </location>
</feature>
<evidence type="ECO:0000313" key="3">
    <source>
        <dbReference type="EMBL" id="CAH0540089.1"/>
    </source>
</evidence>
<dbReference type="InterPro" id="IPR041544">
    <property type="entry name" value="MotY_N"/>
</dbReference>
<dbReference type="InterPro" id="IPR050330">
    <property type="entry name" value="Bact_OuterMem_StrucFunc"/>
</dbReference>
<evidence type="ECO:0000256" key="1">
    <source>
        <dbReference type="PROSITE-ProRule" id="PRU00473"/>
    </source>
</evidence>
<accession>A0ABM9A4W8</accession>
<dbReference type="PROSITE" id="PS51123">
    <property type="entry name" value="OMPA_2"/>
    <property type="match status" value="1"/>
</dbReference>
<evidence type="ECO:0000259" key="2">
    <source>
        <dbReference type="PROSITE" id="PS51123"/>
    </source>
</evidence>
<dbReference type="CDD" id="cd07185">
    <property type="entry name" value="OmpA_C-like"/>
    <property type="match status" value="1"/>
</dbReference>
<dbReference type="EMBL" id="CAKLDM010000002">
    <property type="protein sequence ID" value="CAH0540089.1"/>
    <property type="molecule type" value="Genomic_DNA"/>
</dbReference>
<sequence>MPSLDSIHWQFRGSVFRCQLSMNYPNLGTIYFQREAGNRLTLNVHSVFVHFPSLVSYSQTASPWQELKTYPSQSVEGYSAHKMGDIQLQRQAPVNILNGMVSSKWYQINFKQNSGNLVFDLAPVNFQSAENQFARCVAGLLPKGFQELKKTTYYFSSGSSTLSDAKKSLIGDIGLYVNADPSVIAVLVDGYSDAKGNRLENLRLSRIRAEHVEESLLLAGIRPSLLQVRAHGVRALIGNPESSLNRRVVVRLVKKPAGGKDDV</sequence>
<dbReference type="PANTHER" id="PTHR30329">
    <property type="entry name" value="STATOR ELEMENT OF FLAGELLAR MOTOR COMPLEX"/>
    <property type="match status" value="1"/>
</dbReference>
<dbReference type="InterPro" id="IPR006665">
    <property type="entry name" value="OmpA-like"/>
</dbReference>
<proteinExistence type="predicted"/>
<organism evidence="3 4">
    <name type="scientific">Vibrio marisflavi CECT 7928</name>
    <dbReference type="NCBI Taxonomy" id="634439"/>
    <lineage>
        <taxon>Bacteria</taxon>
        <taxon>Pseudomonadati</taxon>
        <taxon>Pseudomonadota</taxon>
        <taxon>Gammaproteobacteria</taxon>
        <taxon>Vibrionales</taxon>
        <taxon>Vibrionaceae</taxon>
        <taxon>Vibrio</taxon>
    </lineage>
</organism>
<dbReference type="Gene3D" id="3.30.1330.60">
    <property type="entry name" value="OmpA-like domain"/>
    <property type="match status" value="1"/>
</dbReference>